<comment type="caution">
    <text evidence="1">The sequence shown here is derived from an EMBL/GenBank/DDBJ whole genome shotgun (WGS) entry which is preliminary data.</text>
</comment>
<accession>A0A150J385</accession>
<dbReference type="AlphaFoldDB" id="A0A150J385"/>
<sequence length="147" mass="15686">MGYQPEYGHRLIRERFVETGETIPYYRIIKQGTTETKVKLGTLGCRPLAISIPSEEAFMPNGSGGIVPRTGYVAGEIPEAQMTGIAFVELAETVSQGELCGSSANGRGIAVELSLTGMNTEIGTVAGTFLEGGDAGDIVRVDMDRRQ</sequence>
<gene>
    <name evidence="1" type="ORF">AMQ22_01230</name>
</gene>
<organism evidence="1 2">
    <name type="scientific">Candidatus Methanofastidiosum methylothiophilum</name>
    <dbReference type="NCBI Taxonomy" id="1705564"/>
    <lineage>
        <taxon>Archaea</taxon>
        <taxon>Methanobacteriati</taxon>
        <taxon>Methanobacteriota</taxon>
        <taxon>Stenosarchaea group</taxon>
        <taxon>Candidatus Methanofastidiosia</taxon>
        <taxon>Candidatus Methanofastidiosales</taxon>
        <taxon>Candidatus Methanofastidiosaceae</taxon>
        <taxon>Candidatus Methanofastidiosum</taxon>
    </lineage>
</organism>
<reference evidence="1 2" key="1">
    <citation type="journal article" date="2016" name="ISME J.">
        <title>Chasing the elusive Euryarchaeota class WSA2: genomes reveal a uniquely fastidious methyl-reducing methanogen.</title>
        <authorList>
            <person name="Nobu M.K."/>
            <person name="Narihiro T."/>
            <person name="Kuroda K."/>
            <person name="Mei R."/>
            <person name="Liu W.T."/>
        </authorList>
    </citation>
    <scope>NUCLEOTIDE SEQUENCE [LARGE SCALE GENOMIC DNA]</scope>
    <source>
        <strain evidence="1">U1lsi0528_Bin055</strain>
    </source>
</reference>
<evidence type="ECO:0000313" key="2">
    <source>
        <dbReference type="Proteomes" id="UP000075398"/>
    </source>
</evidence>
<dbReference type="EMBL" id="LNGC01000051">
    <property type="protein sequence ID" value="KYC51669.1"/>
    <property type="molecule type" value="Genomic_DNA"/>
</dbReference>
<protein>
    <submittedName>
        <fullName evidence="1">Uncharacterized protein</fullName>
    </submittedName>
</protein>
<evidence type="ECO:0000313" key="1">
    <source>
        <dbReference type="EMBL" id="KYC51669.1"/>
    </source>
</evidence>
<proteinExistence type="predicted"/>
<dbReference type="Proteomes" id="UP000075398">
    <property type="component" value="Unassembled WGS sequence"/>
</dbReference>
<name>A0A150J385_9EURY</name>